<dbReference type="AlphaFoldDB" id="A0A7J7BWJ7"/>
<dbReference type="Gene3D" id="1.10.10.60">
    <property type="entry name" value="Homeodomain-like"/>
    <property type="match status" value="1"/>
</dbReference>
<dbReference type="InParanoid" id="A0A7J7BWJ7"/>
<evidence type="ECO:0000313" key="2">
    <source>
        <dbReference type="EMBL" id="KAF5726269.1"/>
    </source>
</evidence>
<evidence type="ECO:0000313" key="3">
    <source>
        <dbReference type="Proteomes" id="UP000593562"/>
    </source>
</evidence>
<sequence length="297" mass="33643">MPGLFIGLKIFPAAVVRRRVYCARILNEWFGVGLLQHAFSSSCSFNASLIGATGGLIIPEAVYSHVRKALLVVDATEPVPLMEGEGSSLRVLGFDQCERIAFVKILMRFGIGNFYWKKFAGYLKQKTVEEIQEYGKLFLSHIVEDITELPTFSDGIPKEGLDIEAVHVRIGVLMSITDKVKFLQENPGASFFSKDIVQLYPELKHTRFWKEEHDLLLLLGVMKHGYKQWLAIVDGDATIREAICEELNLSFRNSYGVEEAISDKRLYQAVFIKERVIEEVADKEPEREPKLAVHTCM</sequence>
<dbReference type="GO" id="GO:0006338">
    <property type="term" value="P:chromatin remodeling"/>
    <property type="evidence" value="ECO:0007669"/>
    <property type="project" value="InterPro"/>
</dbReference>
<dbReference type="Proteomes" id="UP000593562">
    <property type="component" value="Unassembled WGS sequence"/>
</dbReference>
<accession>A0A7J7BWJ7</accession>
<reference evidence="2 3" key="1">
    <citation type="journal article" date="2020" name="Nat. Commun.">
        <title>Genome of Tripterygium wilfordii and identification of cytochrome P450 involved in triptolide biosynthesis.</title>
        <authorList>
            <person name="Tu L."/>
            <person name="Su P."/>
            <person name="Zhang Z."/>
            <person name="Gao L."/>
            <person name="Wang J."/>
            <person name="Hu T."/>
            <person name="Zhou J."/>
            <person name="Zhang Y."/>
            <person name="Zhao Y."/>
            <person name="Liu Y."/>
            <person name="Song Y."/>
            <person name="Tong Y."/>
            <person name="Lu Y."/>
            <person name="Yang J."/>
            <person name="Xu C."/>
            <person name="Jia M."/>
            <person name="Peters R.J."/>
            <person name="Huang L."/>
            <person name="Gao W."/>
        </authorList>
    </citation>
    <scope>NUCLEOTIDE SEQUENCE [LARGE SCALE GENOMIC DNA]</scope>
    <source>
        <strain evidence="3">cv. XIE 37</strain>
        <tissue evidence="2">Leaf</tissue>
    </source>
</reference>
<comment type="caution">
    <text evidence="2">The sequence shown here is derived from an EMBL/GenBank/DDBJ whole genome shotgun (WGS) entry which is preliminary data.</text>
</comment>
<proteinExistence type="predicted"/>
<dbReference type="EMBL" id="JAAARO010000023">
    <property type="protein sequence ID" value="KAF5726269.1"/>
    <property type="molecule type" value="Genomic_DNA"/>
</dbReference>
<evidence type="ECO:0000259" key="1">
    <source>
        <dbReference type="SMART" id="SM01146"/>
    </source>
</evidence>
<keyword evidence="3" id="KW-1185">Reference proteome</keyword>
<dbReference type="Pfam" id="PF06461">
    <property type="entry name" value="CHDII_SANT-like"/>
    <property type="match status" value="1"/>
</dbReference>
<name>A0A7J7BWJ7_TRIWF</name>
<organism evidence="2 3">
    <name type="scientific">Tripterygium wilfordii</name>
    <name type="common">Thunder God vine</name>
    <dbReference type="NCBI Taxonomy" id="458696"/>
    <lineage>
        <taxon>Eukaryota</taxon>
        <taxon>Viridiplantae</taxon>
        <taxon>Streptophyta</taxon>
        <taxon>Embryophyta</taxon>
        <taxon>Tracheophyta</taxon>
        <taxon>Spermatophyta</taxon>
        <taxon>Magnoliopsida</taxon>
        <taxon>eudicotyledons</taxon>
        <taxon>Gunneridae</taxon>
        <taxon>Pentapetalae</taxon>
        <taxon>rosids</taxon>
        <taxon>fabids</taxon>
        <taxon>Celastrales</taxon>
        <taxon>Celastraceae</taxon>
        <taxon>Tripterygium</taxon>
    </lineage>
</organism>
<feature type="domain" description="CHD subfamily II SANT-like" evidence="1">
    <location>
        <begin position="63"/>
        <end position="197"/>
    </location>
</feature>
<dbReference type="GO" id="GO:0003677">
    <property type="term" value="F:DNA binding"/>
    <property type="evidence" value="ECO:0007669"/>
    <property type="project" value="InterPro"/>
</dbReference>
<protein>
    <recommendedName>
        <fullName evidence="1">CHD subfamily II SANT-like domain-containing protein</fullName>
    </recommendedName>
</protein>
<gene>
    <name evidence="2" type="ORF">HS088_TW23G01011</name>
</gene>
<dbReference type="InterPro" id="IPR009462">
    <property type="entry name" value="CHD_II_SANT-like"/>
</dbReference>
<dbReference type="SMART" id="SM01146">
    <property type="entry name" value="DUF1086"/>
    <property type="match status" value="1"/>
</dbReference>